<dbReference type="PANTHER" id="PTHR36451">
    <property type="entry name" value="PAPS-DEPENDENT SULFOTRANSFERASE STF3"/>
    <property type="match status" value="1"/>
</dbReference>
<dbReference type="Proteomes" id="UP000005442">
    <property type="component" value="Chromosome"/>
</dbReference>
<evidence type="ECO:0000313" key="2">
    <source>
        <dbReference type="Proteomes" id="UP000005442"/>
    </source>
</evidence>
<dbReference type="Gene3D" id="3.40.50.300">
    <property type="entry name" value="P-loop containing nucleotide triphosphate hydrolases"/>
    <property type="match status" value="1"/>
</dbReference>
<reference evidence="1 2" key="1">
    <citation type="submission" date="2011-12" db="EMBL/GenBank/DDBJ databases">
        <title>Complete sequence of Mycobacterium rhodesiae NBB3.</title>
        <authorList>
            <consortium name="US DOE Joint Genome Institute"/>
            <person name="Lucas S."/>
            <person name="Han J."/>
            <person name="Lapidus A."/>
            <person name="Cheng J.-F."/>
            <person name="Goodwin L."/>
            <person name="Pitluck S."/>
            <person name="Peters L."/>
            <person name="Mikhailova N."/>
            <person name="Gu W."/>
            <person name="Detter J.C."/>
            <person name="Han C."/>
            <person name="Tapia R."/>
            <person name="Land M."/>
            <person name="Hauser L."/>
            <person name="Kyrpides N."/>
            <person name="Ivanova N."/>
            <person name="Pagani I."/>
            <person name="Mattes T."/>
            <person name="Holmes A."/>
            <person name="Rutledge P."/>
            <person name="Paulsen I."/>
            <person name="Coleman N."/>
            <person name="Woyke T."/>
        </authorList>
    </citation>
    <scope>NUCLEOTIDE SEQUENCE [LARGE SCALE GENOMIC DNA]</scope>
    <source>
        <strain evidence="1 2">NBB3</strain>
    </source>
</reference>
<name>G8RPP9_MYCRN</name>
<gene>
    <name evidence="1" type="ordered locus">MycrhN_2009</name>
</gene>
<protein>
    <submittedName>
        <fullName evidence="1">Sulfotransferase family protein</fullName>
    </submittedName>
</protein>
<dbReference type="RefSeq" id="WP_014210425.1">
    <property type="nucleotide sequence ID" value="NC_016604.1"/>
</dbReference>
<dbReference type="GO" id="GO:0016740">
    <property type="term" value="F:transferase activity"/>
    <property type="evidence" value="ECO:0007669"/>
    <property type="project" value="UniProtKB-KW"/>
</dbReference>
<keyword evidence="1" id="KW-0808">Transferase</keyword>
<dbReference type="STRING" id="710685.MycrhN_2009"/>
<dbReference type="AlphaFoldDB" id="G8RPP9"/>
<dbReference type="InterPro" id="IPR027417">
    <property type="entry name" value="P-loop_NTPase"/>
</dbReference>
<dbReference type="eggNOG" id="ENOG5033S9W">
    <property type="taxonomic scope" value="Bacteria"/>
</dbReference>
<dbReference type="EMBL" id="CP003169">
    <property type="protein sequence ID" value="AEV72612.1"/>
    <property type="molecule type" value="Genomic_DNA"/>
</dbReference>
<dbReference type="OrthoDB" id="9777890at2"/>
<dbReference type="KEGG" id="mrh:MycrhN_2009"/>
<organism evidence="1 2">
    <name type="scientific">Mycolicibacterium rhodesiae (strain NBB3)</name>
    <name type="common">Mycobacterium rhodesiae</name>
    <dbReference type="NCBI Taxonomy" id="710685"/>
    <lineage>
        <taxon>Bacteria</taxon>
        <taxon>Bacillati</taxon>
        <taxon>Actinomycetota</taxon>
        <taxon>Actinomycetes</taxon>
        <taxon>Mycobacteriales</taxon>
        <taxon>Mycobacteriaceae</taxon>
        <taxon>Mycolicibacterium</taxon>
    </lineage>
</organism>
<dbReference type="HOGENOM" id="CLU_053496_0_0_11"/>
<proteinExistence type="predicted"/>
<evidence type="ECO:0000313" key="1">
    <source>
        <dbReference type="EMBL" id="AEV72612.1"/>
    </source>
</evidence>
<dbReference type="PATRIC" id="fig|710685.3.peg.2016"/>
<keyword evidence="2" id="KW-1185">Reference proteome</keyword>
<dbReference type="Pfam" id="PF13469">
    <property type="entry name" value="Sulfotransfer_3"/>
    <property type="match status" value="1"/>
</dbReference>
<sequence length="386" mass="43407">MSPLDELTARASERAALDDFGGDSWREGLQLLVDTCESAPGVNPGGREYVYGQIVDALWNRLRIVDYVRRHPEVTEQAVERPLVVLGLPRTGTSLASYLLDQDPLRRSLLTWEAEDSVPPSTPETLRTDPRCLKKKAELDVLAEGLKAADIPMVHWDEADGPTECVFVQGQDFKSYLWEAFMPTSAYADWLLQADMTSAYSYERMVLQVLQSSAPGIWSLKMPSHAVHIETLLATFPDVRIVWAHRDPFKSTASFLRLNYLSRAVLGADVDVDVILPNVLRQLSEHIERPLAARQRIGDDRFFDLHYADLIRDPVAVMRSLYKWAGDDLTASTEAAMLDWLRAHPQDRFGVAPYSLEGSGVTRADLEPIFDTYLSVFDVELEGDAR</sequence>
<dbReference type="SUPFAM" id="SSF52540">
    <property type="entry name" value="P-loop containing nucleoside triphosphate hydrolases"/>
    <property type="match status" value="1"/>
</dbReference>
<dbReference type="InterPro" id="IPR052736">
    <property type="entry name" value="Stf3_sulfotransferase"/>
</dbReference>
<accession>G8RPP9</accession>
<dbReference type="PANTHER" id="PTHR36451:SF1">
    <property type="entry name" value="OMEGA-HYDROXY-BETA-DIHYDROMENAQUINONE-9 SULFOTRANSFERASE STF3"/>
    <property type="match status" value="1"/>
</dbReference>